<dbReference type="InterPro" id="IPR050204">
    <property type="entry name" value="AraC_XylS_family_regulators"/>
</dbReference>
<evidence type="ECO:0000256" key="1">
    <source>
        <dbReference type="ARBA" id="ARBA00023015"/>
    </source>
</evidence>
<dbReference type="InterPro" id="IPR032783">
    <property type="entry name" value="AraC_lig"/>
</dbReference>
<dbReference type="Gene3D" id="1.10.10.60">
    <property type="entry name" value="Homeodomain-like"/>
    <property type="match status" value="2"/>
</dbReference>
<gene>
    <name evidence="6" type="ORF">NIDE2795</name>
</gene>
<dbReference type="SUPFAM" id="SSF46689">
    <property type="entry name" value="Homeodomain-like"/>
    <property type="match status" value="2"/>
</dbReference>
<keyword evidence="1" id="KW-0805">Transcription regulation</keyword>
<accession>D8PGW3</accession>
<dbReference type="InterPro" id="IPR020449">
    <property type="entry name" value="Tscrpt_reg_AraC-type_HTH"/>
</dbReference>
<proteinExistence type="predicted"/>
<evidence type="ECO:0000256" key="2">
    <source>
        <dbReference type="ARBA" id="ARBA00023125"/>
    </source>
</evidence>
<keyword evidence="3" id="KW-0804">Transcription</keyword>
<dbReference type="PROSITE" id="PS01124">
    <property type="entry name" value="HTH_ARAC_FAMILY_2"/>
    <property type="match status" value="1"/>
</dbReference>
<feature type="region of interest" description="Disordered" evidence="4">
    <location>
        <begin position="313"/>
        <end position="341"/>
    </location>
</feature>
<evidence type="ECO:0000256" key="4">
    <source>
        <dbReference type="SAM" id="MobiDB-lite"/>
    </source>
</evidence>
<keyword evidence="7" id="KW-1185">Reference proteome</keyword>
<dbReference type="eggNOG" id="COG4977">
    <property type="taxonomic scope" value="Bacteria"/>
</dbReference>
<evidence type="ECO:0000313" key="7">
    <source>
        <dbReference type="Proteomes" id="UP000001660"/>
    </source>
</evidence>
<keyword evidence="2" id="KW-0238">DNA-binding</keyword>
<feature type="domain" description="HTH araC/xylS-type" evidence="5">
    <location>
        <begin position="219"/>
        <end position="317"/>
    </location>
</feature>
<dbReference type="PANTHER" id="PTHR46796:SF7">
    <property type="entry name" value="ARAC FAMILY TRANSCRIPTIONAL REGULATOR"/>
    <property type="match status" value="1"/>
</dbReference>
<dbReference type="InterPro" id="IPR009057">
    <property type="entry name" value="Homeodomain-like_sf"/>
</dbReference>
<dbReference type="PRINTS" id="PR00032">
    <property type="entry name" value="HTHARAC"/>
</dbReference>
<dbReference type="STRING" id="330214.NIDE2795"/>
<evidence type="ECO:0000259" key="5">
    <source>
        <dbReference type="PROSITE" id="PS01124"/>
    </source>
</evidence>
<name>D8PGW3_9BACT</name>
<sequence>MDVLSEVLKAVKLDGAVFFHGEFASPWCVREPDAGTMAAYLPTPSGHIIIFHLLLEGQGYVRLEHEDRAVPLTAGDIIILTHGDVHCMGNGPPVPPMDTSEQLRQILTEGRMLSQLAGGGEVTKLICGYLTCDAQLCRVVLAGLPAMLKVNIRDTPSGQWLENTLRYSVDHAEASGPGGAAVIAKLSEALFVETLRRYIAQLPHTQTGWLAGVRDPYVGKALALLHQRPAQPWTIATLAGEVGVSRSVLAERFQHFLADTPIGYLTRWRLHLAAQLLTSTSKSVAEVAGDIGYESEPSFNRAFKREFGLPPAHFRSQAKTPKQSSIGRESMTAELETTRGK</sequence>
<dbReference type="Proteomes" id="UP000001660">
    <property type="component" value="Chromosome"/>
</dbReference>
<dbReference type="EMBL" id="FP929003">
    <property type="protein sequence ID" value="CBK42500.1"/>
    <property type="molecule type" value="Genomic_DNA"/>
</dbReference>
<dbReference type="PANTHER" id="PTHR46796">
    <property type="entry name" value="HTH-TYPE TRANSCRIPTIONAL ACTIVATOR RHAS-RELATED"/>
    <property type="match status" value="1"/>
</dbReference>
<dbReference type="HOGENOM" id="CLU_000445_81_0_0"/>
<protein>
    <submittedName>
        <fullName evidence="6">Transcriptional regulator, AraC family</fullName>
    </submittedName>
</protein>
<dbReference type="Pfam" id="PF12833">
    <property type="entry name" value="HTH_18"/>
    <property type="match status" value="1"/>
</dbReference>
<reference evidence="6 7" key="1">
    <citation type="journal article" date="2010" name="Proc. Natl. Acad. Sci. U.S.A.">
        <title>A Nitrospira metagenome illuminates the physiology and evolution of globally important nitrite-oxidizing bacteria.</title>
        <authorList>
            <person name="Lucker S."/>
            <person name="Wagner M."/>
            <person name="Maixner F."/>
            <person name="Pelletier E."/>
            <person name="Koch H."/>
            <person name="Vacherie B."/>
            <person name="Rattei T."/>
            <person name="Sinninghe Damste J."/>
            <person name="Spieck E."/>
            <person name="Le Paslier D."/>
            <person name="Daims H."/>
        </authorList>
    </citation>
    <scope>NUCLEOTIDE SEQUENCE [LARGE SCALE GENOMIC DNA]</scope>
</reference>
<dbReference type="InterPro" id="IPR018060">
    <property type="entry name" value="HTH_AraC"/>
</dbReference>
<dbReference type="OrthoDB" id="9802263at2"/>
<dbReference type="GO" id="GO:0043565">
    <property type="term" value="F:sequence-specific DNA binding"/>
    <property type="evidence" value="ECO:0007669"/>
    <property type="project" value="InterPro"/>
</dbReference>
<dbReference type="GO" id="GO:0003700">
    <property type="term" value="F:DNA-binding transcription factor activity"/>
    <property type="evidence" value="ECO:0007669"/>
    <property type="project" value="InterPro"/>
</dbReference>
<organism evidence="6 7">
    <name type="scientific">Nitrospira defluvii</name>
    <dbReference type="NCBI Taxonomy" id="330214"/>
    <lineage>
        <taxon>Bacteria</taxon>
        <taxon>Pseudomonadati</taxon>
        <taxon>Nitrospirota</taxon>
        <taxon>Nitrospiria</taxon>
        <taxon>Nitrospirales</taxon>
        <taxon>Nitrospiraceae</taxon>
        <taxon>Nitrospira</taxon>
    </lineage>
</organism>
<evidence type="ECO:0000313" key="6">
    <source>
        <dbReference type="EMBL" id="CBK42500.1"/>
    </source>
</evidence>
<dbReference type="KEGG" id="nde:NIDE2795"/>
<feature type="compositionally biased region" description="Polar residues" evidence="4">
    <location>
        <begin position="317"/>
        <end position="327"/>
    </location>
</feature>
<dbReference type="Pfam" id="PF12852">
    <property type="entry name" value="Cupin_6"/>
    <property type="match status" value="1"/>
</dbReference>
<dbReference type="SMART" id="SM00342">
    <property type="entry name" value="HTH_ARAC"/>
    <property type="match status" value="1"/>
</dbReference>
<evidence type="ECO:0000256" key="3">
    <source>
        <dbReference type="ARBA" id="ARBA00023163"/>
    </source>
</evidence>
<dbReference type="AlphaFoldDB" id="D8PGW3"/>